<feature type="region of interest" description="Disordered" evidence="1">
    <location>
        <begin position="1"/>
        <end position="27"/>
    </location>
</feature>
<name>A0ABQ6LHD0_9RHOB</name>
<sequence length="128" mass="14089">MESIRPRAAGRFRPAAGTGSVAGEHQRLHWQHRRLDAQQRRMHDAHRVGHACTMPTVSAMWEVRQRPVESVPLAISSCNVLGAGQRSASAPPREPAQWPENTSVCTGSTSAWMRSSTACTMPTVSTMW</sequence>
<feature type="region of interest" description="Disordered" evidence="1">
    <location>
        <begin position="83"/>
        <end position="104"/>
    </location>
</feature>
<gene>
    <name evidence="2" type="ORF">LNKW23_02640</name>
</gene>
<protein>
    <submittedName>
        <fullName evidence="2">Uncharacterized protein</fullName>
    </submittedName>
</protein>
<feature type="compositionally biased region" description="Low complexity" evidence="1">
    <location>
        <begin position="1"/>
        <end position="17"/>
    </location>
</feature>
<comment type="caution">
    <text evidence="2">The sequence shown here is derived from an EMBL/GenBank/DDBJ whole genome shotgun (WGS) entry which is preliminary data.</text>
</comment>
<organism evidence="2 3">
    <name type="scientific">Paralimibaculum aggregatum</name>
    <dbReference type="NCBI Taxonomy" id="3036245"/>
    <lineage>
        <taxon>Bacteria</taxon>
        <taxon>Pseudomonadati</taxon>
        <taxon>Pseudomonadota</taxon>
        <taxon>Alphaproteobacteria</taxon>
        <taxon>Rhodobacterales</taxon>
        <taxon>Paracoccaceae</taxon>
        <taxon>Paralimibaculum</taxon>
    </lineage>
</organism>
<reference evidence="2 3" key="1">
    <citation type="submission" date="2023-04" db="EMBL/GenBank/DDBJ databases">
        <title>Marinoamorphus aggregata gen. nov., sp. Nov., isolate from tissue of brittle star Ophioplocus japonicus.</title>
        <authorList>
            <person name="Kawano K."/>
            <person name="Sawayama S."/>
            <person name="Nakagawa S."/>
        </authorList>
    </citation>
    <scope>NUCLEOTIDE SEQUENCE [LARGE SCALE GENOMIC DNA]</scope>
    <source>
        <strain evidence="2 3">NKW23</strain>
    </source>
</reference>
<evidence type="ECO:0000256" key="1">
    <source>
        <dbReference type="SAM" id="MobiDB-lite"/>
    </source>
</evidence>
<keyword evidence="3" id="KW-1185">Reference proteome</keyword>
<dbReference type="EMBL" id="BSYI01000002">
    <property type="protein sequence ID" value="GMG81052.1"/>
    <property type="molecule type" value="Genomic_DNA"/>
</dbReference>
<evidence type="ECO:0000313" key="3">
    <source>
        <dbReference type="Proteomes" id="UP001239909"/>
    </source>
</evidence>
<proteinExistence type="predicted"/>
<dbReference type="Proteomes" id="UP001239909">
    <property type="component" value="Unassembled WGS sequence"/>
</dbReference>
<evidence type="ECO:0000313" key="2">
    <source>
        <dbReference type="EMBL" id="GMG81052.1"/>
    </source>
</evidence>
<accession>A0ABQ6LHD0</accession>